<keyword evidence="5 7" id="KW-1133">Transmembrane helix</keyword>
<feature type="transmembrane region" description="Helical" evidence="7">
    <location>
        <begin position="63"/>
        <end position="93"/>
    </location>
</feature>
<feature type="domain" description="ABC transmembrane type-1" evidence="8">
    <location>
        <begin position="67"/>
        <end position="247"/>
    </location>
</feature>
<feature type="transmembrane region" description="Helical" evidence="7">
    <location>
        <begin position="105"/>
        <end position="127"/>
    </location>
</feature>
<evidence type="ECO:0000259" key="8">
    <source>
        <dbReference type="PROSITE" id="PS50928"/>
    </source>
</evidence>
<keyword evidence="2 7" id="KW-0813">Transport</keyword>
<keyword evidence="6 7" id="KW-0472">Membrane</keyword>
<dbReference type="PANTHER" id="PTHR30151">
    <property type="entry name" value="ALKANE SULFONATE ABC TRANSPORTER-RELATED, MEMBRANE SUBUNIT"/>
    <property type="match status" value="1"/>
</dbReference>
<organism evidence="9 10">
    <name type="scientific">Methylobacterium isbiliense</name>
    <dbReference type="NCBI Taxonomy" id="315478"/>
    <lineage>
        <taxon>Bacteria</taxon>
        <taxon>Pseudomonadati</taxon>
        <taxon>Pseudomonadota</taxon>
        <taxon>Alphaproteobacteria</taxon>
        <taxon>Hyphomicrobiales</taxon>
        <taxon>Methylobacteriaceae</taxon>
        <taxon>Methylobacterium</taxon>
    </lineage>
</organism>
<dbReference type="Gene3D" id="1.10.3720.10">
    <property type="entry name" value="MetI-like"/>
    <property type="match status" value="1"/>
</dbReference>
<comment type="subcellular location">
    <subcellularLocation>
        <location evidence="1 7">Cell membrane</location>
        <topology evidence="1 7">Multi-pass membrane protein</topology>
    </subcellularLocation>
</comment>
<feature type="transmembrane region" description="Helical" evidence="7">
    <location>
        <begin position="133"/>
        <end position="152"/>
    </location>
</feature>
<evidence type="ECO:0000256" key="7">
    <source>
        <dbReference type="RuleBase" id="RU363032"/>
    </source>
</evidence>
<protein>
    <submittedName>
        <fullName evidence="9">Aliphatic sulfonates transport permease protein SsuC</fullName>
    </submittedName>
</protein>
<dbReference type="EMBL" id="BPQQ01000096">
    <property type="protein sequence ID" value="GJE03899.1"/>
    <property type="molecule type" value="Genomic_DNA"/>
</dbReference>
<evidence type="ECO:0000256" key="2">
    <source>
        <dbReference type="ARBA" id="ARBA00022448"/>
    </source>
</evidence>
<evidence type="ECO:0000313" key="10">
    <source>
        <dbReference type="Proteomes" id="UP001055153"/>
    </source>
</evidence>
<comment type="caution">
    <text evidence="9">The sequence shown here is derived from an EMBL/GenBank/DDBJ whole genome shotgun (WGS) entry which is preliminary data.</text>
</comment>
<dbReference type="SUPFAM" id="SSF161098">
    <property type="entry name" value="MetI-like"/>
    <property type="match status" value="1"/>
</dbReference>
<dbReference type="Pfam" id="PF00528">
    <property type="entry name" value="BPD_transp_1"/>
    <property type="match status" value="1"/>
</dbReference>
<dbReference type="InterPro" id="IPR035906">
    <property type="entry name" value="MetI-like_sf"/>
</dbReference>
<evidence type="ECO:0000313" key="9">
    <source>
        <dbReference type="EMBL" id="GJE03899.1"/>
    </source>
</evidence>
<reference evidence="9" key="2">
    <citation type="submission" date="2021-08" db="EMBL/GenBank/DDBJ databases">
        <authorList>
            <person name="Tani A."/>
            <person name="Ola A."/>
            <person name="Ogura Y."/>
            <person name="Katsura K."/>
            <person name="Hayashi T."/>
        </authorList>
    </citation>
    <scope>NUCLEOTIDE SEQUENCE</scope>
    <source>
        <strain evidence="9">DSM 17168</strain>
    </source>
</reference>
<dbReference type="Proteomes" id="UP001055153">
    <property type="component" value="Unassembled WGS sequence"/>
</dbReference>
<name>A0ABQ4SKZ7_9HYPH</name>
<evidence type="ECO:0000256" key="3">
    <source>
        <dbReference type="ARBA" id="ARBA00022475"/>
    </source>
</evidence>
<reference evidence="9" key="1">
    <citation type="journal article" date="2021" name="Front. Microbiol.">
        <title>Comprehensive Comparative Genomics and Phenotyping of Methylobacterium Species.</title>
        <authorList>
            <person name="Alessa O."/>
            <person name="Ogura Y."/>
            <person name="Fujitani Y."/>
            <person name="Takami H."/>
            <person name="Hayashi T."/>
            <person name="Sahin N."/>
            <person name="Tani A."/>
        </authorList>
    </citation>
    <scope>NUCLEOTIDE SEQUENCE</scope>
    <source>
        <strain evidence="9">DSM 17168</strain>
    </source>
</reference>
<feature type="transmembrane region" description="Helical" evidence="7">
    <location>
        <begin position="224"/>
        <end position="243"/>
    </location>
</feature>
<keyword evidence="10" id="KW-1185">Reference proteome</keyword>
<proteinExistence type="inferred from homology"/>
<dbReference type="PANTHER" id="PTHR30151:SF0">
    <property type="entry name" value="ABC TRANSPORTER PERMEASE PROTEIN MJ0413-RELATED"/>
    <property type="match status" value="1"/>
</dbReference>
<evidence type="ECO:0000256" key="5">
    <source>
        <dbReference type="ARBA" id="ARBA00022989"/>
    </source>
</evidence>
<dbReference type="CDD" id="cd06261">
    <property type="entry name" value="TM_PBP2"/>
    <property type="match status" value="1"/>
</dbReference>
<dbReference type="RefSeq" id="WP_238241272.1">
    <property type="nucleotide sequence ID" value="NZ_BPQQ01000096.1"/>
</dbReference>
<evidence type="ECO:0000256" key="6">
    <source>
        <dbReference type="ARBA" id="ARBA00023136"/>
    </source>
</evidence>
<gene>
    <name evidence="9" type="primary">ssuC_10</name>
    <name evidence="9" type="ORF">GMJLKIPL_5856</name>
</gene>
<keyword evidence="3" id="KW-1003">Cell membrane</keyword>
<keyword evidence="4 7" id="KW-0812">Transmembrane</keyword>
<comment type="similarity">
    <text evidence="7">Belongs to the binding-protein-dependent transport system permease family.</text>
</comment>
<dbReference type="PROSITE" id="PS50928">
    <property type="entry name" value="ABC_TM1"/>
    <property type="match status" value="1"/>
</dbReference>
<evidence type="ECO:0000256" key="4">
    <source>
        <dbReference type="ARBA" id="ARBA00022692"/>
    </source>
</evidence>
<evidence type="ECO:0000256" key="1">
    <source>
        <dbReference type="ARBA" id="ARBA00004651"/>
    </source>
</evidence>
<accession>A0ABQ4SKZ7</accession>
<dbReference type="InterPro" id="IPR000515">
    <property type="entry name" value="MetI-like"/>
</dbReference>
<sequence>MAAAFRRSAARRLGGLLSWIGLVGAIAAAWQASLWFGVMTPELLPPIGEVLATAVSLLGRPAFLASVGVTLAEVLVAFAIAVPLGVALGFAISESSYWSAILKPIVFLIFSIPKTIFLPMFILAFGINFGQKVGFGVFSTIFIVLISSFSALDSVKSDHVRVARAYGASPWQIAWRVYMPAMAPILLEAVRLAMIFNLTGILLAEMYASRAGLGQLIASWGENYMLKELLAGILLIAAAAILFNEAVRWFEARCEHWRS</sequence>